<keyword evidence="1" id="KW-0175">Coiled coil</keyword>
<dbReference type="HOGENOM" id="CLU_2448585_0_0_9"/>
<dbReference type="EMBL" id="HG810024">
    <property type="protein sequence ID" value="CDN39553.1"/>
    <property type="molecule type" value="Genomic_DNA"/>
</dbReference>
<sequence>MKENSQLKNEKIQLQKEVGKLNTEISSLQANIKIFYIDKQKRSLKSDLRRLKTFKGIVKNELDNKGVDNHFECEHKKEMNRHRGYDREH</sequence>
<gene>
    <name evidence="2" type="ORF">BTDB27_p000216</name>
</gene>
<name>W8YDH8_BACTU</name>
<organism evidence="2">
    <name type="scientific">Bacillus thuringiensis DB27</name>
    <dbReference type="NCBI Taxonomy" id="1431339"/>
    <lineage>
        <taxon>Bacteria</taxon>
        <taxon>Bacillati</taxon>
        <taxon>Bacillota</taxon>
        <taxon>Bacilli</taxon>
        <taxon>Bacillales</taxon>
        <taxon>Bacillaceae</taxon>
        <taxon>Bacillus</taxon>
        <taxon>Bacillus cereus group</taxon>
    </lineage>
</organism>
<reference evidence="2" key="2">
    <citation type="submission" date="2014-01" db="EMBL/GenBank/DDBJ databases">
        <authorList>
            <person name="Aslett M."/>
        </authorList>
    </citation>
    <scope>NUCLEOTIDE SEQUENCE [LARGE SCALE GENOMIC DNA]</scope>
    <source>
        <strain evidence="2">DB27</strain>
    </source>
</reference>
<evidence type="ECO:0000256" key="1">
    <source>
        <dbReference type="SAM" id="Coils"/>
    </source>
</evidence>
<proteinExistence type="predicted"/>
<feature type="coiled-coil region" evidence="1">
    <location>
        <begin position="4"/>
        <end position="31"/>
    </location>
</feature>
<dbReference type="Proteomes" id="UP000030682">
    <property type="component" value="Unassembled WGS sequence"/>
</dbReference>
<reference evidence="2" key="1">
    <citation type="submission" date="2014-01" db="EMBL/GenBank/DDBJ databases">
        <title>Draft genome sequence of highly nematicidal Bacillus thuringiensis DB27.</title>
        <authorList>
            <person name="Iatsenko I."/>
            <person name="Pickard D."/>
            <person name="Corton C."/>
            <person name="Dougan G."/>
            <person name="Sommer R.J."/>
        </authorList>
    </citation>
    <scope>NUCLEOTIDE SEQUENCE [LARGE SCALE GENOMIC DNA]</scope>
    <source>
        <strain evidence="2">DB27</strain>
    </source>
</reference>
<protein>
    <submittedName>
        <fullName evidence="2">Uncharacterized protein</fullName>
    </submittedName>
</protein>
<accession>W8YDH8</accession>
<dbReference type="AlphaFoldDB" id="W8YDH8"/>
<evidence type="ECO:0000313" key="2">
    <source>
        <dbReference type="EMBL" id="CDN39553.1"/>
    </source>
</evidence>